<dbReference type="AlphaFoldDB" id="A0A0E0C7L1"/>
<reference evidence="1" key="2">
    <citation type="submission" date="2018-05" db="EMBL/GenBank/DDBJ databases">
        <title>OmerRS3 (Oryza meridionalis Reference Sequence Version 3).</title>
        <authorList>
            <person name="Zhang J."/>
            <person name="Kudrna D."/>
            <person name="Lee S."/>
            <person name="Talag J."/>
            <person name="Welchert J."/>
            <person name="Wing R.A."/>
        </authorList>
    </citation>
    <scope>NUCLEOTIDE SEQUENCE [LARGE SCALE GENOMIC DNA]</scope>
    <source>
        <strain evidence="1">cv. OR44</strain>
    </source>
</reference>
<proteinExistence type="predicted"/>
<accession>A0A0E0C7L1</accession>
<evidence type="ECO:0000313" key="2">
    <source>
        <dbReference type="Proteomes" id="UP000008021"/>
    </source>
</evidence>
<organism evidence="1">
    <name type="scientific">Oryza meridionalis</name>
    <dbReference type="NCBI Taxonomy" id="40149"/>
    <lineage>
        <taxon>Eukaryota</taxon>
        <taxon>Viridiplantae</taxon>
        <taxon>Streptophyta</taxon>
        <taxon>Embryophyta</taxon>
        <taxon>Tracheophyta</taxon>
        <taxon>Spermatophyta</taxon>
        <taxon>Magnoliopsida</taxon>
        <taxon>Liliopsida</taxon>
        <taxon>Poales</taxon>
        <taxon>Poaceae</taxon>
        <taxon>BOP clade</taxon>
        <taxon>Oryzoideae</taxon>
        <taxon>Oryzeae</taxon>
        <taxon>Oryzinae</taxon>
        <taxon>Oryza</taxon>
    </lineage>
</organism>
<evidence type="ECO:0000313" key="1">
    <source>
        <dbReference type="EnsemblPlants" id="OMERI01G27620.1"/>
    </source>
</evidence>
<keyword evidence="2" id="KW-1185">Reference proteome</keyword>
<dbReference type="HOGENOM" id="CLU_2053384_0_0_1"/>
<sequence>MCGLAGSHAELETVGRRGQRAGCLPVGDTDGMVVLLVAATFERCKTTTRGHALGENRSLVTCLGKRRGRGELAVVIVAAIEVALPLHVADEVVSPLQAATAKVTAVHHRRRSSEVTLGFS</sequence>
<name>A0A0E0C7L1_9ORYZ</name>
<dbReference type="Proteomes" id="UP000008021">
    <property type="component" value="Chromosome 1"/>
</dbReference>
<dbReference type="EnsemblPlants" id="OMERI01G27620.1">
    <property type="protein sequence ID" value="OMERI01G27620.1"/>
    <property type="gene ID" value="OMERI01G27620"/>
</dbReference>
<dbReference type="Gramene" id="OMERI01G27620.1">
    <property type="protein sequence ID" value="OMERI01G27620.1"/>
    <property type="gene ID" value="OMERI01G27620"/>
</dbReference>
<protein>
    <submittedName>
        <fullName evidence="1">Uncharacterized protein</fullName>
    </submittedName>
</protein>
<reference evidence="1" key="1">
    <citation type="submission" date="2015-04" db="UniProtKB">
        <authorList>
            <consortium name="EnsemblPlants"/>
        </authorList>
    </citation>
    <scope>IDENTIFICATION</scope>
</reference>